<dbReference type="SUPFAM" id="SSF54277">
    <property type="entry name" value="CAD &amp; PB1 domains"/>
    <property type="match status" value="1"/>
</dbReference>
<evidence type="ECO:0000256" key="1">
    <source>
        <dbReference type="ARBA" id="ARBA00004123"/>
    </source>
</evidence>
<proteinExistence type="inferred from homology"/>
<comment type="subunit">
    <text evidence="8">Homodimers and heterodimers.</text>
</comment>
<evidence type="ECO:0000256" key="2">
    <source>
        <dbReference type="ARBA" id="ARBA00006728"/>
    </source>
</evidence>
<name>A0A7C9DPQ0_OPUST</name>
<dbReference type="FunFam" id="3.10.20.90:FF:000078">
    <property type="entry name" value="Auxin-responsive protein"/>
    <property type="match status" value="1"/>
</dbReference>
<dbReference type="InterPro" id="IPR033389">
    <property type="entry name" value="AUX/IAA_dom"/>
</dbReference>
<dbReference type="PANTHER" id="PTHR31734:SF138">
    <property type="entry name" value="AUXIN-RESPONSIVE PROTEIN IAA8"/>
    <property type="match status" value="1"/>
</dbReference>
<keyword evidence="4 8" id="KW-0805">Transcription regulation</keyword>
<keyword evidence="5 8" id="KW-0804">Transcription</keyword>
<feature type="region of interest" description="Disordered" evidence="9">
    <location>
        <begin position="67"/>
        <end position="88"/>
    </location>
</feature>
<dbReference type="GO" id="GO:0005634">
    <property type="term" value="C:nucleus"/>
    <property type="evidence" value="ECO:0007669"/>
    <property type="project" value="UniProtKB-SubCell"/>
</dbReference>
<dbReference type="Pfam" id="PF02309">
    <property type="entry name" value="AUX_IAA"/>
    <property type="match status" value="1"/>
</dbReference>
<keyword evidence="3 8" id="KW-0678">Repressor</keyword>
<evidence type="ECO:0000256" key="7">
    <source>
        <dbReference type="ARBA" id="ARBA00023294"/>
    </source>
</evidence>
<evidence type="ECO:0000256" key="8">
    <source>
        <dbReference type="RuleBase" id="RU004549"/>
    </source>
</evidence>
<feature type="domain" description="PB1" evidence="10">
    <location>
        <begin position="244"/>
        <end position="345"/>
    </location>
</feature>
<evidence type="ECO:0000259" key="10">
    <source>
        <dbReference type="PROSITE" id="PS51745"/>
    </source>
</evidence>
<evidence type="ECO:0000256" key="4">
    <source>
        <dbReference type="ARBA" id="ARBA00023015"/>
    </source>
</evidence>
<reference evidence="11" key="2">
    <citation type="submission" date="2020-07" db="EMBL/GenBank/DDBJ databases">
        <authorList>
            <person name="Vera ALvarez R."/>
            <person name="Arias-Moreno D.M."/>
            <person name="Jimenez-Jacinto V."/>
            <person name="Jimenez-Bremont J.F."/>
            <person name="Swaminathan K."/>
            <person name="Moose S.P."/>
            <person name="Guerrero-Gonzalez M.L."/>
            <person name="Marino-Ramirez L."/>
            <person name="Landsman D."/>
            <person name="Rodriguez-Kessler M."/>
            <person name="Delgado-Sanchez P."/>
        </authorList>
    </citation>
    <scope>NUCLEOTIDE SEQUENCE</scope>
    <source>
        <tissue evidence="11">Cladode</tissue>
    </source>
</reference>
<comment type="similarity">
    <text evidence="2 8">Belongs to the Aux/IAA family.</text>
</comment>
<dbReference type="EMBL" id="GISG01148275">
    <property type="protein sequence ID" value="MBA4646866.1"/>
    <property type="molecule type" value="Transcribed_RNA"/>
</dbReference>
<accession>A0A7C9DPQ0</accession>
<feature type="region of interest" description="Disordered" evidence="9">
    <location>
        <begin position="1"/>
        <end position="33"/>
    </location>
</feature>
<evidence type="ECO:0000256" key="3">
    <source>
        <dbReference type="ARBA" id="ARBA00022491"/>
    </source>
</evidence>
<dbReference type="Gene3D" id="3.10.20.90">
    <property type="entry name" value="Phosphatidylinositol 3-kinase Catalytic Subunit, Chain A, domain 1"/>
    <property type="match status" value="1"/>
</dbReference>
<sequence length="363" mass="38896">MSPPLLGVEGGGQSNDPLVPSPTPEESGLKEHNYFGLSDCSSVDSSTATSLSLSEDSKDNLNLKATELRLGLPGSQSPERGTDPEPELCLLSSSKLDEKPLFPLTPLKDGVTSSLQKAAVSGSKRGFSDTMEKNPSEANWMFKSSGSGHDSDAPKPGAQGKLPIIGTMNVMLSSSRPGPHSGPKSFAVKEQPGGPQAVPKALQELPQTNGNSSAPAAKAQVVGWPPIRSFRKNTLASTSKNNDPLFVKVSMDGAPYLRKVDLRTYTSYQELSSGLEKMFSCFTLGQCGSQGAGRESMSEIKLKDLLHGSEYVLTYEDKDGDWMLVGDVPWEMFIDSCKRLKIMKSSDAIGLAPRVMEKSKIHN</sequence>
<evidence type="ECO:0000313" key="11">
    <source>
        <dbReference type="EMBL" id="MBA4646866.1"/>
    </source>
</evidence>
<dbReference type="InterPro" id="IPR053793">
    <property type="entry name" value="PB1-like"/>
</dbReference>
<feature type="region of interest" description="Disordered" evidence="9">
    <location>
        <begin position="173"/>
        <end position="198"/>
    </location>
</feature>
<comment type="subcellular location">
    <subcellularLocation>
        <location evidence="1 8">Nucleus</location>
    </subcellularLocation>
</comment>
<keyword evidence="6 8" id="KW-0539">Nucleus</keyword>
<evidence type="ECO:0000256" key="6">
    <source>
        <dbReference type="ARBA" id="ARBA00023242"/>
    </source>
</evidence>
<dbReference type="GO" id="GO:0009734">
    <property type="term" value="P:auxin-activated signaling pathway"/>
    <property type="evidence" value="ECO:0007669"/>
    <property type="project" value="UniProtKB-UniRule"/>
</dbReference>
<dbReference type="PROSITE" id="PS51745">
    <property type="entry name" value="PB1"/>
    <property type="match status" value="1"/>
</dbReference>
<dbReference type="AlphaFoldDB" id="A0A7C9DPQ0"/>
<dbReference type="PANTHER" id="PTHR31734">
    <property type="entry name" value="AUXIN-RESPONSIVE PROTEIN IAA17"/>
    <property type="match status" value="1"/>
</dbReference>
<reference evidence="11" key="1">
    <citation type="journal article" date="2013" name="J. Plant Res.">
        <title>Effect of fungi and light on seed germination of three Opuntia species from semiarid lands of central Mexico.</title>
        <authorList>
            <person name="Delgado-Sanchez P."/>
            <person name="Jimenez-Bremont J.F."/>
            <person name="Guerrero-Gonzalez Mde L."/>
            <person name="Flores J."/>
        </authorList>
    </citation>
    <scope>NUCLEOTIDE SEQUENCE</scope>
    <source>
        <tissue evidence="11">Cladode</tissue>
    </source>
</reference>
<protein>
    <recommendedName>
        <fullName evidence="8">Auxin-responsive protein</fullName>
    </recommendedName>
</protein>
<keyword evidence="7 8" id="KW-0927">Auxin signaling pathway</keyword>
<dbReference type="GO" id="GO:0006355">
    <property type="term" value="P:regulation of DNA-templated transcription"/>
    <property type="evidence" value="ECO:0007669"/>
    <property type="project" value="InterPro"/>
</dbReference>
<organism evidence="11">
    <name type="scientific">Opuntia streptacantha</name>
    <name type="common">Prickly pear cactus</name>
    <name type="synonym">Opuntia cardona</name>
    <dbReference type="NCBI Taxonomy" id="393608"/>
    <lineage>
        <taxon>Eukaryota</taxon>
        <taxon>Viridiplantae</taxon>
        <taxon>Streptophyta</taxon>
        <taxon>Embryophyta</taxon>
        <taxon>Tracheophyta</taxon>
        <taxon>Spermatophyta</taxon>
        <taxon>Magnoliopsida</taxon>
        <taxon>eudicotyledons</taxon>
        <taxon>Gunneridae</taxon>
        <taxon>Pentapetalae</taxon>
        <taxon>Caryophyllales</taxon>
        <taxon>Cactineae</taxon>
        <taxon>Cactaceae</taxon>
        <taxon>Opuntioideae</taxon>
        <taxon>Opuntia</taxon>
    </lineage>
</organism>
<evidence type="ECO:0000256" key="9">
    <source>
        <dbReference type="SAM" id="MobiDB-lite"/>
    </source>
</evidence>
<comment type="function">
    <text evidence="8">Aux/IAA proteins are short-lived transcriptional factors that function as repressors of early auxin response genes at low auxin concentrations.</text>
</comment>
<dbReference type="InterPro" id="IPR003311">
    <property type="entry name" value="AUX_IAA"/>
</dbReference>
<evidence type="ECO:0000256" key="5">
    <source>
        <dbReference type="ARBA" id="ARBA00023163"/>
    </source>
</evidence>